<sequence>MAFIDWRMQGMQISNCNCNLGCPCQFNALPSHGHCRAFVFIQIDKGHFGDVSLDGLRWGGFYEWPGPIHLGNGRAMPIIDERADGRQRAALEAIAHGKETEPGSLITQVFSTTLSSALPTQYRPIDLKIDQKAGTAQVSIQGLIDAHAEPIRNPITGAPHRATVSLPTGFEYSEAEFLSGTARTQGEIRLEFNGTHAHIAKVHWSTNGLVR</sequence>
<evidence type="ECO:0000313" key="1">
    <source>
        <dbReference type="EMBL" id="PPE72433.1"/>
    </source>
</evidence>
<evidence type="ECO:0000313" key="2">
    <source>
        <dbReference type="Proteomes" id="UP000238220"/>
    </source>
</evidence>
<protein>
    <recommendedName>
        <fullName evidence="3">DUF1326 domain-containing protein</fullName>
    </recommendedName>
</protein>
<name>A0A2S5TBQ9_9GAMM</name>
<dbReference type="AlphaFoldDB" id="A0A2S5TBQ9"/>
<dbReference type="Proteomes" id="UP000238220">
    <property type="component" value="Unassembled WGS sequence"/>
</dbReference>
<evidence type="ECO:0008006" key="3">
    <source>
        <dbReference type="Google" id="ProtNLM"/>
    </source>
</evidence>
<dbReference type="InterPro" id="IPR014581">
    <property type="entry name" value="UCP033303"/>
</dbReference>
<reference evidence="1 2" key="1">
    <citation type="submission" date="2018-02" db="EMBL/GenBank/DDBJ databases">
        <title>Genome sequencing of Solimonas sp. HR-BB.</title>
        <authorList>
            <person name="Lee Y."/>
            <person name="Jeon C.O."/>
        </authorList>
    </citation>
    <scope>NUCLEOTIDE SEQUENCE [LARGE SCALE GENOMIC DNA]</scope>
    <source>
        <strain evidence="1 2">HR-BB</strain>
    </source>
</reference>
<comment type="caution">
    <text evidence="1">The sequence shown here is derived from an EMBL/GenBank/DDBJ whole genome shotgun (WGS) entry which is preliminary data.</text>
</comment>
<gene>
    <name evidence="1" type="ORF">C3942_17980</name>
</gene>
<dbReference type="InterPro" id="IPR009758">
    <property type="entry name" value="DUF1326"/>
</dbReference>
<keyword evidence="2" id="KW-1185">Reference proteome</keyword>
<organism evidence="1 2">
    <name type="scientific">Solimonas fluminis</name>
    <dbReference type="NCBI Taxonomy" id="2086571"/>
    <lineage>
        <taxon>Bacteria</taxon>
        <taxon>Pseudomonadati</taxon>
        <taxon>Pseudomonadota</taxon>
        <taxon>Gammaproteobacteria</taxon>
        <taxon>Nevskiales</taxon>
        <taxon>Nevskiaceae</taxon>
        <taxon>Solimonas</taxon>
    </lineage>
</organism>
<accession>A0A2S5TBQ9</accession>
<dbReference type="PIRSF" id="PIRSF033303">
    <property type="entry name" value="UCP033303"/>
    <property type="match status" value="1"/>
</dbReference>
<dbReference type="RefSeq" id="WP_104231749.1">
    <property type="nucleotide sequence ID" value="NZ_PSNW01000012.1"/>
</dbReference>
<dbReference type="Pfam" id="PF07040">
    <property type="entry name" value="DUF1326"/>
    <property type="match status" value="1"/>
</dbReference>
<proteinExistence type="predicted"/>
<dbReference type="EMBL" id="PSNW01000012">
    <property type="protein sequence ID" value="PPE72433.1"/>
    <property type="molecule type" value="Genomic_DNA"/>
</dbReference>
<dbReference type="OrthoDB" id="340106at2"/>